<feature type="region of interest" description="Disordered" evidence="11">
    <location>
        <begin position="1"/>
        <end position="20"/>
    </location>
</feature>
<evidence type="ECO:0000256" key="7">
    <source>
        <dbReference type="ARBA" id="ARBA00022741"/>
    </source>
</evidence>
<keyword evidence="4" id="KW-0997">Cell inner membrane</keyword>
<dbReference type="HOGENOM" id="CLU_000604_92_3_4"/>
<evidence type="ECO:0000256" key="5">
    <source>
        <dbReference type="ARBA" id="ARBA00022597"/>
    </source>
</evidence>
<evidence type="ECO:0000259" key="12">
    <source>
        <dbReference type="PROSITE" id="PS50893"/>
    </source>
</evidence>
<dbReference type="CDD" id="cd03215">
    <property type="entry name" value="ABC_Carb_Monos_II"/>
    <property type="match status" value="1"/>
</dbReference>
<organism evidence="13 14">
    <name type="scientific">Ralstonia solanacearum (strain Po82)</name>
    <dbReference type="NCBI Taxonomy" id="1031711"/>
    <lineage>
        <taxon>Bacteria</taxon>
        <taxon>Pseudomonadati</taxon>
        <taxon>Pseudomonadota</taxon>
        <taxon>Betaproteobacteria</taxon>
        <taxon>Burkholderiales</taxon>
        <taxon>Burkholderiaceae</taxon>
        <taxon>Ralstonia</taxon>
        <taxon>Ralstonia solanacearum species complex</taxon>
    </lineage>
</organism>
<feature type="domain" description="ABC transporter" evidence="12">
    <location>
        <begin position="273"/>
        <end position="521"/>
    </location>
</feature>
<dbReference type="PANTHER" id="PTHR43790:SF3">
    <property type="entry name" value="D-ALLOSE IMPORT ATP-BINDING PROTEIN ALSA-RELATED"/>
    <property type="match status" value="1"/>
</dbReference>
<dbReference type="GO" id="GO:0005524">
    <property type="term" value="F:ATP binding"/>
    <property type="evidence" value="ECO:0007669"/>
    <property type="project" value="UniProtKB-KW"/>
</dbReference>
<dbReference type="InterPro" id="IPR003593">
    <property type="entry name" value="AAA+_ATPase"/>
</dbReference>
<evidence type="ECO:0000313" key="13">
    <source>
        <dbReference type="EMBL" id="AEG69649.1"/>
    </source>
</evidence>
<dbReference type="PROSITE" id="PS00211">
    <property type="entry name" value="ABC_TRANSPORTER_1"/>
    <property type="match status" value="1"/>
</dbReference>
<evidence type="ECO:0000256" key="1">
    <source>
        <dbReference type="ARBA" id="ARBA00004202"/>
    </source>
</evidence>
<evidence type="ECO:0000313" key="14">
    <source>
        <dbReference type="Proteomes" id="UP000007953"/>
    </source>
</evidence>
<dbReference type="SUPFAM" id="SSF52540">
    <property type="entry name" value="P-loop containing nucleoside triphosphate hydrolases"/>
    <property type="match status" value="2"/>
</dbReference>
<sequence length="536" mass="57295">MNRARQPPPAPPAMTTASAPRTPLLRASALSKHYAAPVLRDVDLDVYAGEVLALTGENGAGKSTLSKILCGLETPTSGSMSLAGHLFVPASRCDAENLGVRMVLQELSMVPTLTVAENLFLGNLPRRCGWIDRSALQRRAEQALAQVGLHLDPRLPVHMLGIGHRQMIEIARALTSTCRVLVLDEPTAMLSAHESATLFARIDALRREGVAVVYISHRLDELARIADRIVVLRDGRLITDAPAATVTQDALIRAMVGRELAAEPGPQRPARAPRPPDAAPALRVTGLTRAPAVRDVSFTVAQGEIFGIAGLVGAGRTELLRLIFGADRAEAGTIEAGTPLAPLRIRAPGHAIRHGISLLTEDRKDEGLLLSLPIAANIALGNMAGVTRRGWLQPARERALAQRHIEALRIRCAGPEQAAGELSGGNQQKVAIARWLERDTSVLLFDEPTRGVDVGAKFDIYALLETLAAQGKALVVVSSDLRELMQVCDRIGVMRAGRLTQIFHRDGWSQDALLAAAFGECPPPSSTSSPETADAL</sequence>
<feature type="compositionally biased region" description="Pro residues" evidence="11">
    <location>
        <begin position="1"/>
        <end position="12"/>
    </location>
</feature>
<keyword evidence="6" id="KW-0677">Repeat</keyword>
<dbReference type="CDD" id="cd03216">
    <property type="entry name" value="ABC_Carb_Monos_I"/>
    <property type="match status" value="1"/>
</dbReference>
<protein>
    <submittedName>
        <fullName evidence="13">D-ribose ABC transporter ATP-binding protein</fullName>
    </submittedName>
</protein>
<dbReference type="PATRIC" id="fig|1031711.3.peg.2296"/>
<dbReference type="Pfam" id="PF00005">
    <property type="entry name" value="ABC_tran"/>
    <property type="match status" value="2"/>
</dbReference>
<evidence type="ECO:0000256" key="4">
    <source>
        <dbReference type="ARBA" id="ARBA00022519"/>
    </source>
</evidence>
<keyword evidence="8 13" id="KW-0067">ATP-binding</keyword>
<dbReference type="SMART" id="SM00382">
    <property type="entry name" value="AAA"/>
    <property type="match status" value="2"/>
</dbReference>
<dbReference type="GO" id="GO:0005886">
    <property type="term" value="C:plasma membrane"/>
    <property type="evidence" value="ECO:0007669"/>
    <property type="project" value="UniProtKB-SubCell"/>
</dbReference>
<evidence type="ECO:0000256" key="3">
    <source>
        <dbReference type="ARBA" id="ARBA00022475"/>
    </source>
</evidence>
<keyword evidence="10" id="KW-0472">Membrane</keyword>
<evidence type="ECO:0000256" key="10">
    <source>
        <dbReference type="ARBA" id="ARBA00023136"/>
    </source>
</evidence>
<dbReference type="InterPro" id="IPR017871">
    <property type="entry name" value="ABC_transporter-like_CS"/>
</dbReference>
<evidence type="ECO:0000256" key="11">
    <source>
        <dbReference type="SAM" id="MobiDB-lite"/>
    </source>
</evidence>
<dbReference type="EMBL" id="CP002819">
    <property type="protein sequence ID" value="AEG69649.1"/>
    <property type="molecule type" value="Genomic_DNA"/>
</dbReference>
<evidence type="ECO:0000256" key="6">
    <source>
        <dbReference type="ARBA" id="ARBA00022737"/>
    </source>
</evidence>
<dbReference type="FunFam" id="3.40.50.300:FF:000127">
    <property type="entry name" value="Ribose import ATP-binding protein RbsA"/>
    <property type="match status" value="1"/>
</dbReference>
<evidence type="ECO:0000256" key="2">
    <source>
        <dbReference type="ARBA" id="ARBA00022448"/>
    </source>
</evidence>
<dbReference type="InterPro" id="IPR027417">
    <property type="entry name" value="P-loop_NTPase"/>
</dbReference>
<dbReference type="AlphaFoldDB" id="F6G2G6"/>
<dbReference type="KEGG" id="rsn:RSPO_c02353"/>
<feature type="domain" description="ABC transporter" evidence="12">
    <location>
        <begin position="24"/>
        <end position="259"/>
    </location>
</feature>
<keyword evidence="5" id="KW-0762">Sugar transport</keyword>
<dbReference type="Gene3D" id="3.40.50.300">
    <property type="entry name" value="P-loop containing nucleotide triphosphate hydrolases"/>
    <property type="match status" value="2"/>
</dbReference>
<dbReference type="PANTHER" id="PTHR43790">
    <property type="entry name" value="CARBOHYDRATE TRANSPORT ATP-BINDING PROTEIN MG119-RELATED"/>
    <property type="match status" value="1"/>
</dbReference>
<dbReference type="PROSITE" id="PS50893">
    <property type="entry name" value="ABC_TRANSPORTER_2"/>
    <property type="match status" value="2"/>
</dbReference>
<keyword evidence="3" id="KW-1003">Cell membrane</keyword>
<dbReference type="InterPro" id="IPR003439">
    <property type="entry name" value="ABC_transporter-like_ATP-bd"/>
</dbReference>
<keyword evidence="9" id="KW-1278">Translocase</keyword>
<evidence type="ECO:0000256" key="9">
    <source>
        <dbReference type="ARBA" id="ARBA00022967"/>
    </source>
</evidence>
<name>F6G2G6_RALS8</name>
<dbReference type="Proteomes" id="UP000007953">
    <property type="component" value="Chromosome"/>
</dbReference>
<keyword evidence="2" id="KW-0813">Transport</keyword>
<evidence type="ECO:0000256" key="8">
    <source>
        <dbReference type="ARBA" id="ARBA00022840"/>
    </source>
</evidence>
<accession>F6G2G6</accession>
<comment type="subcellular location">
    <subcellularLocation>
        <location evidence="1">Cell membrane</location>
        <topology evidence="1">Peripheral membrane protein</topology>
    </subcellularLocation>
</comment>
<dbReference type="InterPro" id="IPR050107">
    <property type="entry name" value="ABC_carbohydrate_import_ATPase"/>
</dbReference>
<keyword evidence="7" id="KW-0547">Nucleotide-binding</keyword>
<reference evidence="13 14" key="1">
    <citation type="journal article" date="2011" name="J. Bacteriol.">
        <title>Complete genome sequence of the plant pathogen Ralstonia solanacearum strain Po82.</title>
        <authorList>
            <person name="Xu J."/>
            <person name="Zheng H.J."/>
            <person name="Liu L."/>
            <person name="Pan Z.C."/>
            <person name="Prior P."/>
            <person name="Tang B."/>
            <person name="Xu J.S."/>
            <person name="Zhang H."/>
            <person name="Tian Q."/>
            <person name="Zhang L.Q."/>
            <person name="Feng J."/>
        </authorList>
    </citation>
    <scope>NUCLEOTIDE SEQUENCE [LARGE SCALE GENOMIC DNA]</scope>
    <source>
        <strain evidence="13 14">Po82</strain>
    </source>
</reference>
<gene>
    <name evidence="13" type="primary">rbsA</name>
    <name evidence="13" type="ordered locus">RSPO_c02353</name>
</gene>
<dbReference type="GO" id="GO:0016887">
    <property type="term" value="F:ATP hydrolysis activity"/>
    <property type="evidence" value="ECO:0007669"/>
    <property type="project" value="InterPro"/>
</dbReference>
<dbReference type="eggNOG" id="COG1129">
    <property type="taxonomic scope" value="Bacteria"/>
</dbReference>
<proteinExistence type="predicted"/>